<organism evidence="3 4">
    <name type="scientific">Pontibacter locisalis</name>
    <dbReference type="NCBI Taxonomy" id="1719035"/>
    <lineage>
        <taxon>Bacteria</taxon>
        <taxon>Pseudomonadati</taxon>
        <taxon>Bacteroidota</taxon>
        <taxon>Cytophagia</taxon>
        <taxon>Cytophagales</taxon>
        <taxon>Hymenobacteraceae</taxon>
        <taxon>Pontibacter</taxon>
    </lineage>
</organism>
<evidence type="ECO:0000256" key="2">
    <source>
        <dbReference type="ARBA" id="ARBA00022526"/>
    </source>
</evidence>
<keyword evidence="2" id="KW-0119">Carbohydrate metabolism</keyword>
<keyword evidence="4" id="KW-1185">Reference proteome</keyword>
<evidence type="ECO:0000313" key="4">
    <source>
        <dbReference type="Proteomes" id="UP001597544"/>
    </source>
</evidence>
<dbReference type="EMBL" id="JBHULU010000022">
    <property type="protein sequence ID" value="MFD2515791.1"/>
    <property type="molecule type" value="Genomic_DNA"/>
</dbReference>
<dbReference type="PANTHER" id="PTHR30344">
    <property type="entry name" value="6-PHOSPHOGLUCONOLACTONASE-RELATED"/>
    <property type="match status" value="1"/>
</dbReference>
<gene>
    <name evidence="3" type="ORF">ACFSRY_18105</name>
</gene>
<proteinExistence type="inferred from homology"/>
<sequence length="362" mass="39962">MKKPATSLVYIGTYADADRESIFLYQLNPQTGELNKIKGFVGGKKTSYMAIDKLRRHLYVVNERDDYEERESGAVCSFLIDRQTGYLTFLNRVASLGSLPVHVALEDSGKAVLVANYKTGNVAVLPIQENGELAEASDLRQHLGAGPDEERQESAHAHYTAFSPDRRLVFVVDLGIDKLLCYYLDATKGTLIPAKQPVAYAASPGTGPRQLSFHPNGYYAYIIHELKPIVTALCYDSINGTFIEIQTIETVPADYKGENKCGGIQVSPDGKYLYGSNRGHNSIVVYAIDEASGKLNLVEYMPSGGKWPREFTIDLTGNILLVANQKSNNIATFRIDKNTGRLHATGYQTEVKKPVFLMVVPI</sequence>
<dbReference type="InterPro" id="IPR050282">
    <property type="entry name" value="Cycloisomerase_2"/>
</dbReference>
<dbReference type="InterPro" id="IPR011048">
    <property type="entry name" value="Haem_d1_sf"/>
</dbReference>
<dbReference type="InterPro" id="IPR015943">
    <property type="entry name" value="WD40/YVTN_repeat-like_dom_sf"/>
</dbReference>
<dbReference type="Gene3D" id="2.130.10.10">
    <property type="entry name" value="YVTN repeat-like/Quinoprotein amine dehydrogenase"/>
    <property type="match status" value="1"/>
</dbReference>
<name>A0ABW5IQE4_9BACT</name>
<reference evidence="4" key="1">
    <citation type="journal article" date="2019" name="Int. J. Syst. Evol. Microbiol.">
        <title>The Global Catalogue of Microorganisms (GCM) 10K type strain sequencing project: providing services to taxonomists for standard genome sequencing and annotation.</title>
        <authorList>
            <consortium name="The Broad Institute Genomics Platform"/>
            <consortium name="The Broad Institute Genome Sequencing Center for Infectious Disease"/>
            <person name="Wu L."/>
            <person name="Ma J."/>
        </authorList>
    </citation>
    <scope>NUCLEOTIDE SEQUENCE [LARGE SCALE GENOMIC DNA]</scope>
    <source>
        <strain evidence="4">KCTC 42498</strain>
    </source>
</reference>
<dbReference type="PANTHER" id="PTHR30344:SF1">
    <property type="entry name" value="6-PHOSPHOGLUCONOLACTONASE"/>
    <property type="match status" value="1"/>
</dbReference>
<evidence type="ECO:0000313" key="3">
    <source>
        <dbReference type="EMBL" id="MFD2515791.1"/>
    </source>
</evidence>
<comment type="caution">
    <text evidence="3">The sequence shown here is derived from an EMBL/GenBank/DDBJ whole genome shotgun (WGS) entry which is preliminary data.</text>
</comment>
<evidence type="ECO:0000256" key="1">
    <source>
        <dbReference type="ARBA" id="ARBA00005564"/>
    </source>
</evidence>
<dbReference type="Pfam" id="PF10282">
    <property type="entry name" value="Lactonase"/>
    <property type="match status" value="1"/>
</dbReference>
<dbReference type="RefSeq" id="WP_377511298.1">
    <property type="nucleotide sequence ID" value="NZ_JBHULU010000022.1"/>
</dbReference>
<dbReference type="Proteomes" id="UP001597544">
    <property type="component" value="Unassembled WGS sequence"/>
</dbReference>
<dbReference type="SUPFAM" id="SSF51004">
    <property type="entry name" value="C-terminal (heme d1) domain of cytochrome cd1-nitrite reductase"/>
    <property type="match status" value="1"/>
</dbReference>
<dbReference type="InterPro" id="IPR019405">
    <property type="entry name" value="Lactonase_7-beta_prop"/>
</dbReference>
<keyword evidence="2" id="KW-0313">Glucose metabolism</keyword>
<accession>A0ABW5IQE4</accession>
<comment type="similarity">
    <text evidence="1">Belongs to the cycloisomerase 2 family.</text>
</comment>
<protein>
    <submittedName>
        <fullName evidence="3">Lactonase family protein</fullName>
    </submittedName>
</protein>